<accession>A0A6S7FHG6</accession>
<keyword evidence="2 8" id="KW-0132">Cell division</keyword>
<evidence type="ECO:0000256" key="6">
    <source>
        <dbReference type="ARBA" id="ARBA00023306"/>
    </source>
</evidence>
<dbReference type="GO" id="GO:0010971">
    <property type="term" value="P:positive regulation of G2/M transition of mitotic cell cycle"/>
    <property type="evidence" value="ECO:0007669"/>
    <property type="project" value="TreeGrafter"/>
</dbReference>
<dbReference type="FunFam" id="3.40.250.10:FF:000021">
    <property type="entry name" value="M-phase inducer phosphatase cdc-25.2"/>
    <property type="match status" value="1"/>
</dbReference>
<dbReference type="CDD" id="cd01530">
    <property type="entry name" value="Cdc25"/>
    <property type="match status" value="1"/>
</dbReference>
<keyword evidence="3 8" id="KW-0498">Mitosis</keyword>
<dbReference type="EMBL" id="CACRXK020000031">
    <property type="protein sequence ID" value="CAB3977132.1"/>
    <property type="molecule type" value="Genomic_DNA"/>
</dbReference>
<organism evidence="9 10">
    <name type="scientific">Paramuricea clavata</name>
    <name type="common">Red gorgonian</name>
    <name type="synonym">Violescent sea-whip</name>
    <dbReference type="NCBI Taxonomy" id="317549"/>
    <lineage>
        <taxon>Eukaryota</taxon>
        <taxon>Metazoa</taxon>
        <taxon>Cnidaria</taxon>
        <taxon>Anthozoa</taxon>
        <taxon>Octocorallia</taxon>
        <taxon>Malacalcyonacea</taxon>
        <taxon>Plexauridae</taxon>
        <taxon>Paramuricea</taxon>
    </lineage>
</organism>
<evidence type="ECO:0000256" key="3">
    <source>
        <dbReference type="ARBA" id="ARBA00022776"/>
    </source>
</evidence>
<dbReference type="Pfam" id="PF00581">
    <property type="entry name" value="Rhodanese"/>
    <property type="match status" value="1"/>
</dbReference>
<sequence length="562" mass="63541">MERQNAKELRIQMPGAVSSFTEQVVASPMTQLAMNFEGICTRTPTGPKCTPRRKLMLGEIENNSSTPILSSKSFSRSVSSESGYCPSPDRHGGLDSPSADFIRRRRSISKPIRRSGLIRSISSPFASCAKDEEGPLKDNSCEIVEEDMDENNNKENDFEFAKPSMPIYRSASSAGKRRPISAPAELMSPGISPRRESTDCEGMVVHFSVDEDDDGFIDYAQLEQNEDDAFTVSSTVAGLMTKPLSSSNIDNNQHSGSGSTLKGSVETKLEPCGLFHPIACTSSPEVKPRRSKSVSMKRPVPPRDPSPEERKKLRARCSSAIEASWNSPLLLAGERKPARSPLMRSMSVVESRTRGADIDKYLKAGQDNNHLIGDFSKQDILPTVKGQHQDLKTVAPETVSRVLDLEFQEHIDQVYIIDCRYPYEYDGGHIKTAMNMHTKEEIYNFFLKKPKSCPEKRTVLIFHCEFSSKRAPTLYRYLRNKDRDSHTHCYPKLFYPEIYVIHGGYKAFFESCQEYCEPQTYRPMVDENFTQEYKRFSRRSKSWTDGQNGPTVRKTYRQGLQF</sequence>
<dbReference type="GO" id="GO:0004725">
    <property type="term" value="F:protein tyrosine phosphatase activity"/>
    <property type="evidence" value="ECO:0007669"/>
    <property type="project" value="UniProtKB-UniRule"/>
</dbReference>
<comment type="function">
    <text evidence="8">Tyrosine protein phosphatase which functions as a dosage-dependent inducer of mitotic progression.</text>
</comment>
<dbReference type="AlphaFoldDB" id="A0A6S7FHG6"/>
<dbReference type="Proteomes" id="UP001152795">
    <property type="component" value="Unassembled WGS sequence"/>
</dbReference>
<keyword evidence="5 8" id="KW-0904">Protein phosphatase</keyword>
<evidence type="ECO:0000313" key="9">
    <source>
        <dbReference type="EMBL" id="CAB3977132.1"/>
    </source>
</evidence>
<evidence type="ECO:0000256" key="8">
    <source>
        <dbReference type="RuleBase" id="RU368028"/>
    </source>
</evidence>
<protein>
    <recommendedName>
        <fullName evidence="8">M-phase inducer phosphatase</fullName>
        <ecNumber evidence="8">3.1.3.48</ecNumber>
    </recommendedName>
</protein>
<keyword evidence="6 8" id="KW-0131">Cell cycle</keyword>
<evidence type="ECO:0000256" key="1">
    <source>
        <dbReference type="ARBA" id="ARBA00011065"/>
    </source>
</evidence>
<evidence type="ECO:0000256" key="5">
    <source>
        <dbReference type="ARBA" id="ARBA00022912"/>
    </source>
</evidence>
<dbReference type="PROSITE" id="PS50206">
    <property type="entry name" value="RHODANESE_3"/>
    <property type="match status" value="1"/>
</dbReference>
<dbReference type="Gene3D" id="3.40.250.10">
    <property type="entry name" value="Rhodanese-like domain"/>
    <property type="match status" value="1"/>
</dbReference>
<keyword evidence="4 8" id="KW-0378">Hydrolase</keyword>
<dbReference type="EC" id="3.1.3.48" evidence="8"/>
<dbReference type="InterPro" id="IPR000751">
    <property type="entry name" value="MPI_Phosphatase"/>
</dbReference>
<keyword evidence="10" id="KW-1185">Reference proteome</keyword>
<comment type="similarity">
    <text evidence="1 8">Belongs to the MPI phosphatase family.</text>
</comment>
<dbReference type="SMART" id="SM00450">
    <property type="entry name" value="RHOD"/>
    <property type="match status" value="1"/>
</dbReference>
<dbReference type="InterPro" id="IPR001763">
    <property type="entry name" value="Rhodanese-like_dom"/>
</dbReference>
<dbReference type="InterPro" id="IPR036873">
    <property type="entry name" value="Rhodanese-like_dom_sf"/>
</dbReference>
<comment type="caution">
    <text evidence="9">The sequence shown here is derived from an EMBL/GenBank/DDBJ whole genome shotgun (WGS) entry which is preliminary data.</text>
</comment>
<gene>
    <name evidence="9" type="ORF">PACLA_8A025166</name>
</gene>
<evidence type="ECO:0000256" key="4">
    <source>
        <dbReference type="ARBA" id="ARBA00022801"/>
    </source>
</evidence>
<dbReference type="GO" id="GO:0005737">
    <property type="term" value="C:cytoplasm"/>
    <property type="evidence" value="ECO:0007669"/>
    <property type="project" value="TreeGrafter"/>
</dbReference>
<dbReference type="GO" id="GO:0005634">
    <property type="term" value="C:nucleus"/>
    <property type="evidence" value="ECO:0007669"/>
    <property type="project" value="TreeGrafter"/>
</dbReference>
<evidence type="ECO:0000256" key="2">
    <source>
        <dbReference type="ARBA" id="ARBA00022618"/>
    </source>
</evidence>
<proteinExistence type="inferred from homology"/>
<dbReference type="GO" id="GO:0051301">
    <property type="term" value="P:cell division"/>
    <property type="evidence" value="ECO:0007669"/>
    <property type="project" value="UniProtKB-UniRule"/>
</dbReference>
<dbReference type="PRINTS" id="PR00716">
    <property type="entry name" value="MPIPHPHTASE"/>
</dbReference>
<reference evidence="9" key="1">
    <citation type="submission" date="2020-04" db="EMBL/GenBank/DDBJ databases">
        <authorList>
            <person name="Alioto T."/>
            <person name="Alioto T."/>
            <person name="Gomez Garrido J."/>
        </authorList>
    </citation>
    <scope>NUCLEOTIDE SEQUENCE</scope>
    <source>
        <strain evidence="9">A484AB</strain>
    </source>
</reference>
<evidence type="ECO:0000256" key="7">
    <source>
        <dbReference type="ARBA" id="ARBA00051722"/>
    </source>
</evidence>
<evidence type="ECO:0000313" key="10">
    <source>
        <dbReference type="Proteomes" id="UP001152795"/>
    </source>
</evidence>
<dbReference type="OrthoDB" id="9999371at2759"/>
<dbReference type="GO" id="GO:0000086">
    <property type="term" value="P:G2/M transition of mitotic cell cycle"/>
    <property type="evidence" value="ECO:0007669"/>
    <property type="project" value="TreeGrafter"/>
</dbReference>
<comment type="catalytic activity">
    <reaction evidence="7 8">
        <text>O-phospho-L-tyrosyl-[protein] + H2O = L-tyrosyl-[protein] + phosphate</text>
        <dbReference type="Rhea" id="RHEA:10684"/>
        <dbReference type="Rhea" id="RHEA-COMP:10136"/>
        <dbReference type="Rhea" id="RHEA-COMP:20101"/>
        <dbReference type="ChEBI" id="CHEBI:15377"/>
        <dbReference type="ChEBI" id="CHEBI:43474"/>
        <dbReference type="ChEBI" id="CHEBI:46858"/>
        <dbReference type="ChEBI" id="CHEBI:61978"/>
        <dbReference type="EC" id="3.1.3.48"/>
    </reaction>
</comment>
<dbReference type="PANTHER" id="PTHR10828:SF17">
    <property type="entry name" value="PROTEIN-TYROSINE-PHOSPHATASE"/>
    <property type="match status" value="1"/>
</dbReference>
<dbReference type="PANTHER" id="PTHR10828">
    <property type="entry name" value="M-PHASE INDUCER PHOSPHATASE DUAL SPECIFICITY PHOSPHATASE CDC25"/>
    <property type="match status" value="1"/>
</dbReference>
<dbReference type="GO" id="GO:0110032">
    <property type="term" value="P:positive regulation of G2/MI transition of meiotic cell cycle"/>
    <property type="evidence" value="ECO:0007669"/>
    <property type="project" value="TreeGrafter"/>
</dbReference>
<name>A0A6S7FHG6_PARCT</name>
<dbReference type="SUPFAM" id="SSF52821">
    <property type="entry name" value="Rhodanese/Cell cycle control phosphatase"/>
    <property type="match status" value="1"/>
</dbReference>